<accession>A0A2A9ECF6</accession>
<dbReference type="SUPFAM" id="SSF55120">
    <property type="entry name" value="Pseudouridine synthase"/>
    <property type="match status" value="1"/>
</dbReference>
<gene>
    <name evidence="5" type="ORF">ATL41_1024</name>
</gene>
<feature type="domain" description="Pseudouridine synthase RsuA/RluA-like" evidence="4">
    <location>
        <begin position="101"/>
        <end position="249"/>
    </location>
</feature>
<dbReference type="GO" id="GO:0003723">
    <property type="term" value="F:RNA binding"/>
    <property type="evidence" value="ECO:0007669"/>
    <property type="project" value="InterPro"/>
</dbReference>
<sequence>MSRRGRRPAPLPVRDGLNPTRVALPRDESWGSLVEFLEARFPADAARVREQVAAGEVVDELGRPYTLASPYPAGGLVFLFRDPPVEARVPFEVEVLHQDDDLVVVDKPHFLAVTPRGAWVAETVLVRLRRELGLPELSPAHRLDRPTAGVLVLTTRREVRGLYQNLFAQRAVAKVYEAVAPLRDDVDLPTVVRSRIVKQHGVMQAAQVPGEANAVTHVELLRPAPEGRGLYRLTPETGRTHQLRVHMASLGLPLVGDDLYPEVREVAPDDYSDPLQLLARSIAFDDPRTGERREFASRRALARA</sequence>
<dbReference type="GO" id="GO:0140098">
    <property type="term" value="F:catalytic activity, acting on RNA"/>
    <property type="evidence" value="ECO:0007669"/>
    <property type="project" value="UniProtKB-ARBA"/>
</dbReference>
<dbReference type="Proteomes" id="UP000221394">
    <property type="component" value="Unassembled WGS sequence"/>
</dbReference>
<dbReference type="Gene3D" id="3.30.2350.10">
    <property type="entry name" value="Pseudouridine synthase"/>
    <property type="match status" value="1"/>
</dbReference>
<dbReference type="EMBL" id="PDJH01000001">
    <property type="protein sequence ID" value="PFG36306.1"/>
    <property type="molecule type" value="Genomic_DNA"/>
</dbReference>
<evidence type="ECO:0000256" key="1">
    <source>
        <dbReference type="ARBA" id="ARBA00000073"/>
    </source>
</evidence>
<dbReference type="InterPro" id="IPR006145">
    <property type="entry name" value="PsdUridine_synth_RsuA/RluA"/>
</dbReference>
<reference evidence="5 6" key="1">
    <citation type="submission" date="2017-10" db="EMBL/GenBank/DDBJ databases">
        <title>Sequencing the genomes of 1000 actinobacteria strains.</title>
        <authorList>
            <person name="Klenk H.-P."/>
        </authorList>
    </citation>
    <scope>NUCLEOTIDE SEQUENCE [LARGE SCALE GENOMIC DNA]</scope>
    <source>
        <strain evidence="5 6">DSM 21574</strain>
    </source>
</reference>
<evidence type="ECO:0000313" key="6">
    <source>
        <dbReference type="Proteomes" id="UP000221394"/>
    </source>
</evidence>
<dbReference type="Pfam" id="PF00849">
    <property type="entry name" value="PseudoU_synth_2"/>
    <property type="match status" value="1"/>
</dbReference>
<keyword evidence="6" id="KW-1185">Reference proteome</keyword>
<dbReference type="RefSeq" id="WP_245854641.1">
    <property type="nucleotide sequence ID" value="NZ_PDJH01000001.1"/>
</dbReference>
<evidence type="ECO:0000313" key="5">
    <source>
        <dbReference type="EMBL" id="PFG36306.1"/>
    </source>
</evidence>
<dbReference type="InterPro" id="IPR020103">
    <property type="entry name" value="PsdUridine_synth_cat_dom_sf"/>
</dbReference>
<evidence type="ECO:0000259" key="4">
    <source>
        <dbReference type="Pfam" id="PF00849"/>
    </source>
</evidence>
<protein>
    <recommendedName>
        <fullName evidence="2">RNA pseudouridylate synthase</fullName>
    </recommendedName>
    <alternativeName>
        <fullName evidence="3">RNA-uridine isomerase</fullName>
    </alternativeName>
</protein>
<dbReference type="GO" id="GO:0009982">
    <property type="term" value="F:pseudouridine synthase activity"/>
    <property type="evidence" value="ECO:0007669"/>
    <property type="project" value="InterPro"/>
</dbReference>
<evidence type="ECO:0000256" key="3">
    <source>
        <dbReference type="ARBA" id="ARBA00033164"/>
    </source>
</evidence>
<dbReference type="PANTHER" id="PTHR21600">
    <property type="entry name" value="MITOCHONDRIAL RNA PSEUDOURIDINE SYNTHASE"/>
    <property type="match status" value="1"/>
</dbReference>
<organism evidence="5 6">
    <name type="scientific">Flavimobilis soli</name>
    <dbReference type="NCBI Taxonomy" id="442709"/>
    <lineage>
        <taxon>Bacteria</taxon>
        <taxon>Bacillati</taxon>
        <taxon>Actinomycetota</taxon>
        <taxon>Actinomycetes</taxon>
        <taxon>Micrococcales</taxon>
        <taxon>Jonesiaceae</taxon>
        <taxon>Flavimobilis</taxon>
    </lineage>
</organism>
<evidence type="ECO:0000256" key="2">
    <source>
        <dbReference type="ARBA" id="ARBA00031870"/>
    </source>
</evidence>
<dbReference type="GO" id="GO:0000455">
    <property type="term" value="P:enzyme-directed rRNA pseudouridine synthesis"/>
    <property type="evidence" value="ECO:0007669"/>
    <property type="project" value="TreeGrafter"/>
</dbReference>
<comment type="catalytic activity">
    <reaction evidence="1">
        <text>a uridine in RNA = a pseudouridine in RNA</text>
        <dbReference type="Rhea" id="RHEA:48348"/>
        <dbReference type="Rhea" id="RHEA-COMP:12068"/>
        <dbReference type="Rhea" id="RHEA-COMP:12069"/>
        <dbReference type="ChEBI" id="CHEBI:65314"/>
        <dbReference type="ChEBI" id="CHEBI:65315"/>
    </reaction>
</comment>
<comment type="caution">
    <text evidence="5">The sequence shown here is derived from an EMBL/GenBank/DDBJ whole genome shotgun (WGS) entry which is preliminary data.</text>
</comment>
<dbReference type="InterPro" id="IPR050188">
    <property type="entry name" value="RluA_PseudoU_synthase"/>
</dbReference>
<dbReference type="PROSITE" id="PS01129">
    <property type="entry name" value="PSI_RLU"/>
    <property type="match status" value="1"/>
</dbReference>
<dbReference type="PANTHER" id="PTHR21600:SF84">
    <property type="entry name" value="PSEUDOURIDINE SYNTHASE RSUA_RLUA-LIKE DOMAIN-CONTAINING PROTEIN"/>
    <property type="match status" value="1"/>
</dbReference>
<name>A0A2A9ECF6_9MICO</name>
<proteinExistence type="predicted"/>
<dbReference type="AlphaFoldDB" id="A0A2A9ECF6"/>
<dbReference type="InterPro" id="IPR006224">
    <property type="entry name" value="PsdUridine_synth_RluA-like_CS"/>
</dbReference>